<dbReference type="EMBL" id="LO017727">
    <property type="protein sequence ID" value="CRH08049.1"/>
    <property type="molecule type" value="Genomic_DNA"/>
</dbReference>
<dbReference type="SUPFAM" id="SSF88713">
    <property type="entry name" value="Glycoside hydrolase/deacetylase"/>
    <property type="match status" value="1"/>
</dbReference>
<proteinExistence type="predicted"/>
<name>A0A1S7LPD7_MAGMO</name>
<accession>A0A1S7LPD7</accession>
<organism evidence="2">
    <name type="scientific">Magnetococcus massalia (strain MO-1)</name>
    <dbReference type="NCBI Taxonomy" id="451514"/>
    <lineage>
        <taxon>Bacteria</taxon>
        <taxon>Pseudomonadati</taxon>
        <taxon>Pseudomonadota</taxon>
        <taxon>Magnetococcia</taxon>
        <taxon>Magnetococcales</taxon>
        <taxon>Magnetococcaceae</taxon>
        <taxon>Magnetococcus</taxon>
    </lineage>
</organism>
<dbReference type="AlphaFoldDB" id="A0A1S7LPD7"/>
<evidence type="ECO:0000256" key="1">
    <source>
        <dbReference type="SAM" id="MobiDB-lite"/>
    </source>
</evidence>
<dbReference type="Gene3D" id="3.20.20.370">
    <property type="entry name" value="Glycoside hydrolase/deacetylase"/>
    <property type="match status" value="1"/>
</dbReference>
<gene>
    <name evidence="2" type="ORF">MAGMO_3921</name>
</gene>
<dbReference type="CDD" id="cd10935">
    <property type="entry name" value="CE4_WalW"/>
    <property type="match status" value="1"/>
</dbReference>
<protein>
    <recommendedName>
        <fullName evidence="3">WalW protein</fullName>
    </recommendedName>
</protein>
<feature type="region of interest" description="Disordered" evidence="1">
    <location>
        <begin position="1"/>
        <end position="23"/>
    </location>
</feature>
<dbReference type="InterPro" id="IPR011330">
    <property type="entry name" value="Glyco_hydro/deAcase_b/a-brl"/>
</dbReference>
<feature type="compositionally biased region" description="Low complexity" evidence="1">
    <location>
        <begin position="7"/>
        <end position="23"/>
    </location>
</feature>
<evidence type="ECO:0000313" key="2">
    <source>
        <dbReference type="EMBL" id="CRH08049.1"/>
    </source>
</evidence>
<dbReference type="GO" id="GO:0005975">
    <property type="term" value="P:carbohydrate metabolic process"/>
    <property type="evidence" value="ECO:0007669"/>
    <property type="project" value="InterPro"/>
</dbReference>
<sequence>MSMIETPSLHHPQLQPLQLPENHPPTLQVVVDTEESFDWSAPFDPTATDVSHMEGVLKPQEIFNRFGLRPIYVVDYPVASQPAGYGPLKELLEKDQCRIGAHLHPWVNPPAGEEVNRHNAYPGNLPEPLERAKLTALTQMIEQNFAQRPTLYKAGRYGFGPHTAQILASLGYQIDLSPSPGFDFSADGGPNHTGYGNHPFRFTAAGSQMTCIPTTGGFMGPLADHGPTLYPPLQSSVGRTLRLEGLLSKSGLFSRQRLSPEGFSLEENRRLTRWLLKRGVRLFTLSFHSPSWQPGNTPYVKSRGELETFLAHLQDYCHFFMEELEGVALPPEMILQRLQG</sequence>
<evidence type="ECO:0008006" key="3">
    <source>
        <dbReference type="Google" id="ProtNLM"/>
    </source>
</evidence>
<reference evidence="2" key="1">
    <citation type="submission" date="2015-04" db="EMBL/GenBank/DDBJ databases">
        <authorList>
            <person name="Syromyatnikov M.Y."/>
            <person name="Popov V.N."/>
        </authorList>
    </citation>
    <scope>NUCLEOTIDE SEQUENCE</scope>
    <source>
        <strain evidence="2">MO-1</strain>
    </source>
</reference>